<evidence type="ECO:0000256" key="6">
    <source>
        <dbReference type="SAM" id="Phobius"/>
    </source>
</evidence>
<sequence length="167" mass="18254">MNSQQITMLIVVIAGLIDLAIRIAAIIIIPRNRKPSAAMAWLLAIFLIPFAGIIFFLLLGSSRLPKRRRAKQVQINRLIAEGMGDMDLVSDSAEWPAWFASVVALNTSLGAVPLVGGNTAHLLGDYKGSIEAMAADIDTATTFVHVEFYIVSFDATTKVFFLPWRPP</sequence>
<feature type="domain" description="Cardiolipin synthase N-terminal" evidence="7">
    <location>
        <begin position="23"/>
        <end position="60"/>
    </location>
</feature>
<dbReference type="GO" id="GO:0016740">
    <property type="term" value="F:transferase activity"/>
    <property type="evidence" value="ECO:0007669"/>
    <property type="project" value="UniProtKB-KW"/>
</dbReference>
<feature type="transmembrane region" description="Helical" evidence="6">
    <location>
        <begin position="41"/>
        <end position="59"/>
    </location>
</feature>
<dbReference type="Proteomes" id="UP000561726">
    <property type="component" value="Unassembled WGS sequence"/>
</dbReference>
<evidence type="ECO:0000259" key="7">
    <source>
        <dbReference type="Pfam" id="PF13396"/>
    </source>
</evidence>
<dbReference type="Pfam" id="PF13396">
    <property type="entry name" value="PLDc_N"/>
    <property type="match status" value="1"/>
</dbReference>
<dbReference type="EMBL" id="JACHBQ010000001">
    <property type="protein sequence ID" value="MBB5640719.1"/>
    <property type="molecule type" value="Genomic_DNA"/>
</dbReference>
<name>A0A7W9E3T0_9MICO</name>
<dbReference type="AlphaFoldDB" id="A0A7W9E3T0"/>
<reference evidence="8 9" key="1">
    <citation type="submission" date="2020-08" db="EMBL/GenBank/DDBJ databases">
        <title>Sequencing the genomes of 1000 actinobacteria strains.</title>
        <authorList>
            <person name="Klenk H.-P."/>
        </authorList>
    </citation>
    <scope>NUCLEOTIDE SEQUENCE [LARGE SCALE GENOMIC DNA]</scope>
    <source>
        <strain evidence="8 9">DSM 21065</strain>
    </source>
</reference>
<protein>
    <submittedName>
        <fullName evidence="8">Cardiolipin synthase</fullName>
        <ecNumber evidence="8">2.7.8.-</ecNumber>
    </submittedName>
</protein>
<dbReference type="SUPFAM" id="SSF56024">
    <property type="entry name" value="Phospholipase D/nuclease"/>
    <property type="match status" value="1"/>
</dbReference>
<dbReference type="InterPro" id="IPR027379">
    <property type="entry name" value="CLS_N"/>
</dbReference>
<dbReference type="GO" id="GO:0005886">
    <property type="term" value="C:plasma membrane"/>
    <property type="evidence" value="ECO:0007669"/>
    <property type="project" value="UniProtKB-SubCell"/>
</dbReference>
<feature type="transmembrane region" description="Helical" evidence="6">
    <location>
        <begin position="7"/>
        <end position="29"/>
    </location>
</feature>
<keyword evidence="5 6" id="KW-0472">Membrane</keyword>
<evidence type="ECO:0000256" key="1">
    <source>
        <dbReference type="ARBA" id="ARBA00004651"/>
    </source>
</evidence>
<accession>A0A7W9E3T0</accession>
<organism evidence="8 9">
    <name type="scientific">Cryobacterium roopkundense</name>
    <dbReference type="NCBI Taxonomy" id="1001240"/>
    <lineage>
        <taxon>Bacteria</taxon>
        <taxon>Bacillati</taxon>
        <taxon>Actinomycetota</taxon>
        <taxon>Actinomycetes</taxon>
        <taxon>Micrococcales</taxon>
        <taxon>Microbacteriaceae</taxon>
        <taxon>Cryobacterium</taxon>
    </lineage>
</organism>
<keyword evidence="8" id="KW-0808">Transferase</keyword>
<evidence type="ECO:0000256" key="2">
    <source>
        <dbReference type="ARBA" id="ARBA00022475"/>
    </source>
</evidence>
<keyword evidence="3 6" id="KW-0812">Transmembrane</keyword>
<evidence type="ECO:0000256" key="3">
    <source>
        <dbReference type="ARBA" id="ARBA00022692"/>
    </source>
</evidence>
<gene>
    <name evidence="8" type="ORF">BJ997_001267</name>
</gene>
<evidence type="ECO:0000313" key="9">
    <source>
        <dbReference type="Proteomes" id="UP000561726"/>
    </source>
</evidence>
<comment type="subcellular location">
    <subcellularLocation>
        <location evidence="1">Cell membrane</location>
        <topology evidence="1">Multi-pass membrane protein</topology>
    </subcellularLocation>
</comment>
<evidence type="ECO:0000256" key="4">
    <source>
        <dbReference type="ARBA" id="ARBA00022989"/>
    </source>
</evidence>
<keyword evidence="4 6" id="KW-1133">Transmembrane helix</keyword>
<keyword evidence="2" id="KW-1003">Cell membrane</keyword>
<evidence type="ECO:0000313" key="8">
    <source>
        <dbReference type="EMBL" id="MBB5640719.1"/>
    </source>
</evidence>
<evidence type="ECO:0000256" key="5">
    <source>
        <dbReference type="ARBA" id="ARBA00023136"/>
    </source>
</evidence>
<comment type="caution">
    <text evidence="8">The sequence shown here is derived from an EMBL/GenBank/DDBJ whole genome shotgun (WGS) entry which is preliminary data.</text>
</comment>
<dbReference type="EC" id="2.7.8.-" evidence="8"/>
<proteinExistence type="predicted"/>